<evidence type="ECO:0000313" key="9">
    <source>
        <dbReference type="Proteomes" id="UP000184550"/>
    </source>
</evidence>
<dbReference type="SUPFAM" id="SSF54786">
    <property type="entry name" value="YcfA/nrd intein domain"/>
    <property type="match status" value="1"/>
</dbReference>
<evidence type="ECO:0008006" key="10">
    <source>
        <dbReference type="Google" id="ProtNLM"/>
    </source>
</evidence>
<keyword evidence="5" id="KW-0378">Hydrolase</keyword>
<organism evidence="8 9">
    <name type="scientific">Planktothrix serta PCC 8927</name>
    <dbReference type="NCBI Taxonomy" id="671068"/>
    <lineage>
        <taxon>Bacteria</taxon>
        <taxon>Bacillati</taxon>
        <taxon>Cyanobacteriota</taxon>
        <taxon>Cyanophyceae</taxon>
        <taxon>Oscillatoriophycideae</taxon>
        <taxon>Oscillatoriales</taxon>
        <taxon>Microcoleaceae</taxon>
        <taxon>Planktothrix</taxon>
    </lineage>
</organism>
<protein>
    <recommendedName>
        <fullName evidence="10">YcfA family protein</fullName>
    </recommendedName>
</protein>
<evidence type="ECO:0000256" key="7">
    <source>
        <dbReference type="ARBA" id="ARBA00023016"/>
    </source>
</evidence>
<dbReference type="AlphaFoldDB" id="A0A7Z9E4S2"/>
<keyword evidence="3" id="KW-0540">Nuclease</keyword>
<dbReference type="Pfam" id="PF07927">
    <property type="entry name" value="HicA_toxin"/>
    <property type="match status" value="1"/>
</dbReference>
<dbReference type="InterPro" id="IPR038570">
    <property type="entry name" value="HicA_sf"/>
</dbReference>
<dbReference type="InterPro" id="IPR012933">
    <property type="entry name" value="HicA_mRNA_interferase"/>
</dbReference>
<evidence type="ECO:0000256" key="2">
    <source>
        <dbReference type="ARBA" id="ARBA00022649"/>
    </source>
</evidence>
<keyword evidence="7" id="KW-0346">Stress response</keyword>
<keyword evidence="9" id="KW-1185">Reference proteome</keyword>
<comment type="caution">
    <text evidence="8">The sequence shown here is derived from an EMBL/GenBank/DDBJ whole genome shotgun (WGS) entry which is preliminary data.</text>
</comment>
<evidence type="ECO:0000313" key="8">
    <source>
        <dbReference type="EMBL" id="VXD25482.1"/>
    </source>
</evidence>
<dbReference type="Proteomes" id="UP000184550">
    <property type="component" value="Unassembled WGS sequence"/>
</dbReference>
<sequence length="74" mass="8394">MPKKIRELKQMLQKAGFTLLPKRGKGSHSYWVHPHIPNPIVLSGKDSKDAKPYQEKDVIAAVKELEQLEEGNES</sequence>
<dbReference type="EMBL" id="CZCU02000166">
    <property type="protein sequence ID" value="VXD25482.1"/>
    <property type="molecule type" value="Genomic_DNA"/>
</dbReference>
<keyword evidence="4" id="KW-0255">Endonuclease</keyword>
<dbReference type="GO" id="GO:0016787">
    <property type="term" value="F:hydrolase activity"/>
    <property type="evidence" value="ECO:0007669"/>
    <property type="project" value="UniProtKB-KW"/>
</dbReference>
<keyword evidence="6" id="KW-0694">RNA-binding</keyword>
<comment type="similarity">
    <text evidence="1">Belongs to the HicA mRNA interferase family.</text>
</comment>
<accession>A0A7Z9E4S2</accession>
<dbReference type="GO" id="GO:0003729">
    <property type="term" value="F:mRNA binding"/>
    <property type="evidence" value="ECO:0007669"/>
    <property type="project" value="InterPro"/>
</dbReference>
<name>A0A7Z9E4S2_9CYAN</name>
<evidence type="ECO:0000256" key="3">
    <source>
        <dbReference type="ARBA" id="ARBA00022722"/>
    </source>
</evidence>
<reference evidence="8" key="1">
    <citation type="submission" date="2019-10" db="EMBL/GenBank/DDBJ databases">
        <authorList>
            <consortium name="Genoscope - CEA"/>
            <person name="William W."/>
        </authorList>
    </citation>
    <scope>NUCLEOTIDE SEQUENCE [LARGE SCALE GENOMIC DNA]</scope>
    <source>
        <strain evidence="8">BBR_PRJEB10992</strain>
    </source>
</reference>
<dbReference type="Gene3D" id="3.30.920.30">
    <property type="entry name" value="Hypothetical protein"/>
    <property type="match status" value="1"/>
</dbReference>
<dbReference type="GO" id="GO:0004519">
    <property type="term" value="F:endonuclease activity"/>
    <property type="evidence" value="ECO:0007669"/>
    <property type="project" value="UniProtKB-KW"/>
</dbReference>
<dbReference type="RefSeq" id="WP_083626848.1">
    <property type="nucleotide sequence ID" value="NZ_LR734886.1"/>
</dbReference>
<proteinExistence type="inferred from homology"/>
<evidence type="ECO:0000256" key="6">
    <source>
        <dbReference type="ARBA" id="ARBA00022884"/>
    </source>
</evidence>
<gene>
    <name evidence="8" type="ORF">PL8927_880033</name>
</gene>
<evidence type="ECO:0000256" key="4">
    <source>
        <dbReference type="ARBA" id="ARBA00022759"/>
    </source>
</evidence>
<dbReference type="OrthoDB" id="489997at2"/>
<evidence type="ECO:0000256" key="1">
    <source>
        <dbReference type="ARBA" id="ARBA00006620"/>
    </source>
</evidence>
<keyword evidence="2" id="KW-1277">Toxin-antitoxin system</keyword>
<evidence type="ECO:0000256" key="5">
    <source>
        <dbReference type="ARBA" id="ARBA00022801"/>
    </source>
</evidence>